<gene>
    <name evidence="10" type="primary">trpC</name>
    <name evidence="12" type="ORF">C7I85_16135</name>
</gene>
<accession>A0A2P7SBG8</accession>
<keyword evidence="7 10" id="KW-0822">Tryptophan biosynthesis</keyword>
<feature type="domain" description="Indole-3-glycerol phosphate synthase" evidence="11">
    <location>
        <begin position="5"/>
        <end position="260"/>
    </location>
</feature>
<dbReference type="GO" id="GO:0004425">
    <property type="term" value="F:indole-3-glycerol-phosphate synthase activity"/>
    <property type="evidence" value="ECO:0007669"/>
    <property type="project" value="UniProtKB-UniRule"/>
</dbReference>
<dbReference type="SUPFAM" id="SSF51366">
    <property type="entry name" value="Ribulose-phoshate binding barrel"/>
    <property type="match status" value="1"/>
</dbReference>
<evidence type="ECO:0000313" key="13">
    <source>
        <dbReference type="Proteomes" id="UP000240653"/>
    </source>
</evidence>
<comment type="caution">
    <text evidence="12">The sequence shown here is derived from an EMBL/GenBank/DDBJ whole genome shotgun (WGS) entry which is preliminary data.</text>
</comment>
<dbReference type="HAMAP" id="MF_00134_B">
    <property type="entry name" value="IGPS_B"/>
    <property type="match status" value="1"/>
</dbReference>
<evidence type="ECO:0000256" key="5">
    <source>
        <dbReference type="ARBA" id="ARBA00022605"/>
    </source>
</evidence>
<protein>
    <recommendedName>
        <fullName evidence="4 10">Indole-3-glycerol phosphate synthase</fullName>
        <shortName evidence="10">IGPS</shortName>
        <ecNumber evidence="3 10">4.1.1.48</ecNumber>
    </recommendedName>
</protein>
<evidence type="ECO:0000313" key="12">
    <source>
        <dbReference type="EMBL" id="PSJ59862.1"/>
    </source>
</evidence>
<dbReference type="InterPro" id="IPR001468">
    <property type="entry name" value="Indole-3-GlycerolPSynthase_CS"/>
</dbReference>
<dbReference type="PANTHER" id="PTHR22854">
    <property type="entry name" value="TRYPTOPHAN BIOSYNTHESIS PROTEIN"/>
    <property type="match status" value="1"/>
</dbReference>
<evidence type="ECO:0000259" key="11">
    <source>
        <dbReference type="Pfam" id="PF00218"/>
    </source>
</evidence>
<keyword evidence="5 10" id="KW-0028">Amino-acid biosynthesis</keyword>
<dbReference type="Pfam" id="PF00218">
    <property type="entry name" value="IGPS"/>
    <property type="match status" value="1"/>
</dbReference>
<dbReference type="UniPathway" id="UPA00035">
    <property type="reaction ID" value="UER00043"/>
</dbReference>
<dbReference type="PANTHER" id="PTHR22854:SF2">
    <property type="entry name" value="INDOLE-3-GLYCEROL-PHOSPHATE SYNTHASE"/>
    <property type="match status" value="1"/>
</dbReference>
<evidence type="ECO:0000256" key="3">
    <source>
        <dbReference type="ARBA" id="ARBA00012362"/>
    </source>
</evidence>
<evidence type="ECO:0000256" key="7">
    <source>
        <dbReference type="ARBA" id="ARBA00022822"/>
    </source>
</evidence>
<comment type="catalytic activity">
    <reaction evidence="1 10">
        <text>1-(2-carboxyphenylamino)-1-deoxy-D-ribulose 5-phosphate + H(+) = (1S,2R)-1-C-(indol-3-yl)glycerol 3-phosphate + CO2 + H2O</text>
        <dbReference type="Rhea" id="RHEA:23476"/>
        <dbReference type="ChEBI" id="CHEBI:15377"/>
        <dbReference type="ChEBI" id="CHEBI:15378"/>
        <dbReference type="ChEBI" id="CHEBI:16526"/>
        <dbReference type="ChEBI" id="CHEBI:58613"/>
        <dbReference type="ChEBI" id="CHEBI:58866"/>
        <dbReference type="EC" id="4.1.1.48"/>
    </reaction>
</comment>
<sequence length="272" mass="29267">MGDILAKIEAYKREEIAAAKARLPLIELKAQVRGVEEPRGFLAALRAKRAAGQFALIAEIKKASPSKGLIRPDFDPPALARAYELGGAACLSVLTDTPSFQGAPEFLTAARAACGLPALRKDFMFEPYQVYEARAWGADAILVIMASLTDDEAKALEDTAHHLGMDVLVEVHDEAETERALKLASPLIGINNRNLRTFEVSLDTSERLSKLVPDNKLLVGESGIFTHDDCRRLERSGIGTFLVGESLMRQADVTAATRTLLTGAPAAQAANG</sequence>
<keyword evidence="9 10" id="KW-0456">Lyase</keyword>
<evidence type="ECO:0000256" key="10">
    <source>
        <dbReference type="HAMAP-Rule" id="MF_00134"/>
    </source>
</evidence>
<dbReference type="Gene3D" id="3.20.20.70">
    <property type="entry name" value="Aldolase class I"/>
    <property type="match status" value="1"/>
</dbReference>
<name>A0A2P7SBG8_9HYPH</name>
<dbReference type="EC" id="4.1.1.48" evidence="3 10"/>
<dbReference type="NCBIfam" id="NF001370">
    <property type="entry name" value="PRK00278.1-2"/>
    <property type="match status" value="1"/>
</dbReference>
<dbReference type="NCBIfam" id="NF001373">
    <property type="entry name" value="PRK00278.1-6"/>
    <property type="match status" value="1"/>
</dbReference>
<dbReference type="GO" id="GO:0004640">
    <property type="term" value="F:phosphoribosylanthranilate isomerase activity"/>
    <property type="evidence" value="ECO:0007669"/>
    <property type="project" value="TreeGrafter"/>
</dbReference>
<keyword evidence="13" id="KW-1185">Reference proteome</keyword>
<dbReference type="AlphaFoldDB" id="A0A2P7SBG8"/>
<dbReference type="EMBL" id="PXYL01000007">
    <property type="protein sequence ID" value="PSJ59862.1"/>
    <property type="molecule type" value="Genomic_DNA"/>
</dbReference>
<organism evidence="12 13">
    <name type="scientific">Pseudaminobacter soli</name>
    <name type="common">ex Li et al. 2025</name>
    <dbReference type="NCBI Taxonomy" id="1295366"/>
    <lineage>
        <taxon>Bacteria</taxon>
        <taxon>Pseudomonadati</taxon>
        <taxon>Pseudomonadota</taxon>
        <taxon>Alphaproteobacteria</taxon>
        <taxon>Hyphomicrobiales</taxon>
        <taxon>Phyllobacteriaceae</taxon>
        <taxon>Pseudaminobacter</taxon>
    </lineage>
</organism>
<evidence type="ECO:0000256" key="4">
    <source>
        <dbReference type="ARBA" id="ARBA00018080"/>
    </source>
</evidence>
<evidence type="ECO:0000256" key="8">
    <source>
        <dbReference type="ARBA" id="ARBA00023141"/>
    </source>
</evidence>
<dbReference type="RefSeq" id="WP_106725004.1">
    <property type="nucleotide sequence ID" value="NZ_PXYL01000007.1"/>
</dbReference>
<dbReference type="NCBIfam" id="NF001377">
    <property type="entry name" value="PRK00278.2-4"/>
    <property type="match status" value="1"/>
</dbReference>
<comment type="pathway">
    <text evidence="2 10">Amino-acid biosynthesis; L-tryptophan biosynthesis; L-tryptophan from chorismate: step 4/5.</text>
</comment>
<keyword evidence="8 10" id="KW-0057">Aromatic amino acid biosynthesis</keyword>
<dbReference type="FunFam" id="3.20.20.70:FF:000024">
    <property type="entry name" value="Indole-3-glycerol phosphate synthase"/>
    <property type="match status" value="1"/>
</dbReference>
<dbReference type="OrthoDB" id="9804217at2"/>
<comment type="similarity">
    <text evidence="10">Belongs to the TrpC family.</text>
</comment>
<keyword evidence="6 10" id="KW-0210">Decarboxylase</keyword>
<evidence type="ECO:0000256" key="6">
    <source>
        <dbReference type="ARBA" id="ARBA00022793"/>
    </source>
</evidence>
<dbReference type="GO" id="GO:0000162">
    <property type="term" value="P:L-tryptophan biosynthetic process"/>
    <property type="evidence" value="ECO:0007669"/>
    <property type="project" value="UniProtKB-UniRule"/>
</dbReference>
<proteinExistence type="inferred from homology"/>
<dbReference type="InterPro" id="IPR045186">
    <property type="entry name" value="Indole-3-glycerol_P_synth"/>
</dbReference>
<dbReference type="PROSITE" id="PS00614">
    <property type="entry name" value="IGPS"/>
    <property type="match status" value="1"/>
</dbReference>
<evidence type="ECO:0000256" key="2">
    <source>
        <dbReference type="ARBA" id="ARBA00004696"/>
    </source>
</evidence>
<dbReference type="InterPro" id="IPR013798">
    <property type="entry name" value="Indole-3-glycerol_P_synth_dom"/>
</dbReference>
<dbReference type="InterPro" id="IPR011060">
    <property type="entry name" value="RibuloseP-bd_barrel"/>
</dbReference>
<dbReference type="CDD" id="cd00331">
    <property type="entry name" value="IGPS"/>
    <property type="match status" value="1"/>
</dbReference>
<reference evidence="12 13" key="1">
    <citation type="submission" date="2018-03" db="EMBL/GenBank/DDBJ databases">
        <title>The draft genome of Mesorhizobium soli JCM 19897.</title>
        <authorList>
            <person name="Li L."/>
            <person name="Liu L."/>
            <person name="Liang L."/>
            <person name="Wang T."/>
            <person name="Zhang X."/>
        </authorList>
    </citation>
    <scope>NUCLEOTIDE SEQUENCE [LARGE SCALE GENOMIC DNA]</scope>
    <source>
        <strain evidence="12 13">JCM 19897</strain>
    </source>
</reference>
<evidence type="ECO:0000256" key="9">
    <source>
        <dbReference type="ARBA" id="ARBA00023239"/>
    </source>
</evidence>
<dbReference type="InterPro" id="IPR013785">
    <property type="entry name" value="Aldolase_TIM"/>
</dbReference>
<evidence type="ECO:0000256" key="1">
    <source>
        <dbReference type="ARBA" id="ARBA00001633"/>
    </source>
</evidence>
<dbReference type="Proteomes" id="UP000240653">
    <property type="component" value="Unassembled WGS sequence"/>
</dbReference>